<dbReference type="Proteomes" id="UP000824998">
    <property type="component" value="Unassembled WGS sequence"/>
</dbReference>
<dbReference type="Gene3D" id="3.40.50.11960">
    <property type="match status" value="1"/>
</dbReference>
<reference evidence="1" key="1">
    <citation type="journal article" date="2021" name="IMA Fungus">
        <title>Genomic characterization of three marine fungi, including Emericellopsis atlantica sp. nov. with signatures of a generalist lifestyle and marine biomass degradation.</title>
        <authorList>
            <person name="Hagestad O.C."/>
            <person name="Hou L."/>
            <person name="Andersen J.H."/>
            <person name="Hansen E.H."/>
            <person name="Altermark B."/>
            <person name="Li C."/>
            <person name="Kuhnert E."/>
            <person name="Cox R.J."/>
            <person name="Crous P.W."/>
            <person name="Spatafora J.W."/>
            <person name="Lail K."/>
            <person name="Amirebrahimi M."/>
            <person name="Lipzen A."/>
            <person name="Pangilinan J."/>
            <person name="Andreopoulos W."/>
            <person name="Hayes R.D."/>
            <person name="Ng V."/>
            <person name="Grigoriev I.V."/>
            <person name="Jackson S.A."/>
            <person name="Sutton T.D.S."/>
            <person name="Dobson A.D.W."/>
            <person name="Rama T."/>
        </authorList>
    </citation>
    <scope>NUCLEOTIDE SEQUENCE</scope>
    <source>
        <strain evidence="1">TRa018bII</strain>
    </source>
</reference>
<dbReference type="PANTHER" id="PTHR28043">
    <property type="entry name" value="INCREASED RECOMBINATION CENTERS PROTEIN 6"/>
    <property type="match status" value="1"/>
</dbReference>
<sequence>MDVSNPRRILAVSKPDSGLLDVVKELTGSTSTVAADSIAGTTHEYSISTSYYKAKVPIWLDEITSPSSWSKDFLTPEACEVLTVLGAFVVCFRKPVDALELEGVKDLLKNVQEVVKEGCGYSWDGVCLAVAMKQSTTPYLDMSHEDWEDTCQDFGFEFIDFEKSGRNEFHEPMGVERLREALEATDWVGNDDDFDVEDALNELDLDGDDADSLGFGIDPKEMEEEMKGMKQAIYGGNGAEGDDDQDEEVEKLQAMMLKMQAVRDMGVDLPESERKRLAAKTVGEIIKTL</sequence>
<comment type="caution">
    <text evidence="1">The sequence shown here is derived from an EMBL/GenBank/DDBJ whole genome shotgun (WGS) entry which is preliminary data.</text>
</comment>
<accession>A0A9P7YSJ9</accession>
<evidence type="ECO:0000313" key="1">
    <source>
        <dbReference type="EMBL" id="KAG9239034.1"/>
    </source>
</evidence>
<dbReference type="Pfam" id="PF10199">
    <property type="entry name" value="Adaptin_binding"/>
    <property type="match status" value="1"/>
</dbReference>
<gene>
    <name evidence="1" type="ORF">BJ875DRAFT_449250</name>
</gene>
<dbReference type="GO" id="GO:0016192">
    <property type="term" value="P:vesicle-mediated transport"/>
    <property type="evidence" value="ECO:0007669"/>
    <property type="project" value="InterPro"/>
</dbReference>
<evidence type="ECO:0008006" key="3">
    <source>
        <dbReference type="Google" id="ProtNLM"/>
    </source>
</evidence>
<dbReference type="PANTHER" id="PTHR28043:SF1">
    <property type="entry name" value="INCREASED RECOMBINATION CENTERS PROTEIN 6"/>
    <property type="match status" value="1"/>
</dbReference>
<dbReference type="InterPro" id="IPR034627">
    <property type="entry name" value="Irc6"/>
</dbReference>
<proteinExistence type="predicted"/>
<keyword evidence="2" id="KW-1185">Reference proteome</keyword>
<dbReference type="OrthoDB" id="10261384at2759"/>
<organism evidence="1 2">
    <name type="scientific">Amylocarpus encephaloides</name>
    <dbReference type="NCBI Taxonomy" id="45428"/>
    <lineage>
        <taxon>Eukaryota</taxon>
        <taxon>Fungi</taxon>
        <taxon>Dikarya</taxon>
        <taxon>Ascomycota</taxon>
        <taxon>Pezizomycotina</taxon>
        <taxon>Leotiomycetes</taxon>
        <taxon>Helotiales</taxon>
        <taxon>Helotiales incertae sedis</taxon>
        <taxon>Amylocarpus</taxon>
    </lineage>
</organism>
<dbReference type="GO" id="GO:0030674">
    <property type="term" value="F:protein-macromolecule adaptor activity"/>
    <property type="evidence" value="ECO:0007669"/>
    <property type="project" value="TreeGrafter"/>
</dbReference>
<dbReference type="EMBL" id="MU251362">
    <property type="protein sequence ID" value="KAG9239034.1"/>
    <property type="molecule type" value="Genomic_DNA"/>
</dbReference>
<name>A0A9P7YSJ9_9HELO</name>
<dbReference type="AlphaFoldDB" id="A0A9P7YSJ9"/>
<evidence type="ECO:0000313" key="2">
    <source>
        <dbReference type="Proteomes" id="UP000824998"/>
    </source>
</evidence>
<protein>
    <recommendedName>
        <fullName evidence="3">Alpha and gamma adaptin binding protein p34</fullName>
    </recommendedName>
</protein>